<dbReference type="STRING" id="289078.A0A2X0L469"/>
<dbReference type="PANTHER" id="PTHR43245:SF11">
    <property type="entry name" value="LD23561P"/>
    <property type="match status" value="1"/>
</dbReference>
<gene>
    <name evidence="1" type="ORF">BZ3500_MVSOF-1268-A1-R1_CHR6-3G08727</name>
</gene>
<keyword evidence="2" id="KW-1185">Reference proteome</keyword>
<evidence type="ECO:0000313" key="2">
    <source>
        <dbReference type="Proteomes" id="UP000249723"/>
    </source>
</evidence>
<reference evidence="2" key="1">
    <citation type="submission" date="2016-10" db="EMBL/GenBank/DDBJ databases">
        <authorList>
            <person name="Jeantristanb JTB J.-T."/>
            <person name="Ricardo R."/>
        </authorList>
    </citation>
    <scope>NUCLEOTIDE SEQUENCE [LARGE SCALE GENOMIC DNA]</scope>
</reference>
<sequence length="471" mass="51228">MSTVLILGGLGGDGARHLISYLTNSTTKDSKIQPKLIRVVDKYLVIPQAEAFTCYVDAETRHALKQADRVEYMQGNLLTSAMRTRAMTLPEAHGGPSKGFDYVFDFTGEADFSLPGSVRHSRPGNSEAVADRSLPPPICELKPPSELGFSNRAQVQVERTLALALALGQSAVEHDVGVYVRLLATQYKVVGDKKAKVGEEGSIAEPWGVRAAWFHEAARGLASIKGLNLVLVRPALFYGSFTVTGLTPRMLIGEVYRFLGEKLEFLWKESLPLNTIWIEDFCSATIAIAAWALSQGSERSLALAGEDLPTTLTSDDIIQTVQGAAKKGDKVKAAVFTLADDGDTVQADIAKLIGETIGVEAGFHGSIISSFAKLNMGDVLEDVNEKHLEGWSELLQASKPPISSTVPISPYVPADLLEPHPIHFSNTKLVKLIGWTPTQKLDSVVLRDTVQKFLEEHNWPNAEPKSKSKKK</sequence>
<dbReference type="InterPro" id="IPR050177">
    <property type="entry name" value="Lipid_A_modif_metabolic_enz"/>
</dbReference>
<protein>
    <submittedName>
        <fullName evidence="1">BZ3500_MvSof-1268-A1-R1_Chr6-3g08727 protein</fullName>
    </submittedName>
</protein>
<evidence type="ECO:0000313" key="1">
    <source>
        <dbReference type="EMBL" id="SCZ93541.1"/>
    </source>
</evidence>
<name>A0A2X0L469_9BASI</name>
<dbReference type="EMBL" id="FMWP01000048">
    <property type="protein sequence ID" value="SCZ93541.1"/>
    <property type="molecule type" value="Genomic_DNA"/>
</dbReference>
<dbReference type="InterPro" id="IPR036291">
    <property type="entry name" value="NAD(P)-bd_dom_sf"/>
</dbReference>
<dbReference type="Proteomes" id="UP000249723">
    <property type="component" value="Unassembled WGS sequence"/>
</dbReference>
<accession>A0A2X0L469</accession>
<dbReference type="Gene3D" id="3.40.50.720">
    <property type="entry name" value="NAD(P)-binding Rossmann-like Domain"/>
    <property type="match status" value="1"/>
</dbReference>
<dbReference type="SUPFAM" id="SSF51735">
    <property type="entry name" value="NAD(P)-binding Rossmann-fold domains"/>
    <property type="match status" value="1"/>
</dbReference>
<organism evidence="1 2">
    <name type="scientific">Microbotryum saponariae</name>
    <dbReference type="NCBI Taxonomy" id="289078"/>
    <lineage>
        <taxon>Eukaryota</taxon>
        <taxon>Fungi</taxon>
        <taxon>Dikarya</taxon>
        <taxon>Basidiomycota</taxon>
        <taxon>Pucciniomycotina</taxon>
        <taxon>Microbotryomycetes</taxon>
        <taxon>Microbotryales</taxon>
        <taxon>Microbotryaceae</taxon>
        <taxon>Microbotryum</taxon>
    </lineage>
</organism>
<proteinExistence type="predicted"/>
<dbReference type="OrthoDB" id="16464at2759"/>
<dbReference type="AlphaFoldDB" id="A0A2X0L469"/>
<dbReference type="PANTHER" id="PTHR43245">
    <property type="entry name" value="BIFUNCTIONAL POLYMYXIN RESISTANCE PROTEIN ARNA"/>
    <property type="match status" value="1"/>
</dbReference>